<evidence type="ECO:0000313" key="3">
    <source>
        <dbReference type="EMBL" id="PHX55891.1"/>
    </source>
</evidence>
<keyword evidence="4" id="KW-1185">Reference proteome</keyword>
<reference evidence="3" key="1">
    <citation type="submission" date="2017-10" db="EMBL/GenBank/DDBJ databases">
        <title>Draft genome sequence of the planktic cyanobacteria Tychonema bourrellyi isolated from alpine lentic freshwater.</title>
        <authorList>
            <person name="Tett A."/>
            <person name="Armanini F."/>
            <person name="Asnicar F."/>
            <person name="Boscaini A."/>
            <person name="Pasolli E."/>
            <person name="Zolfo M."/>
            <person name="Donati C."/>
            <person name="Salmaso N."/>
            <person name="Segata N."/>
        </authorList>
    </citation>
    <scope>NUCLEOTIDE SEQUENCE</scope>
    <source>
        <strain evidence="3">FEM_GT703</strain>
    </source>
</reference>
<proteinExistence type="predicted"/>
<keyword evidence="2" id="KW-0812">Transmembrane</keyword>
<evidence type="ECO:0000256" key="2">
    <source>
        <dbReference type="SAM" id="Phobius"/>
    </source>
</evidence>
<comment type="caution">
    <text evidence="3">The sequence shown here is derived from an EMBL/GenBank/DDBJ whole genome shotgun (WGS) entry which is preliminary data.</text>
</comment>
<evidence type="ECO:0000313" key="4">
    <source>
        <dbReference type="Proteomes" id="UP000226442"/>
    </source>
</evidence>
<organism evidence="3 4">
    <name type="scientific">Tychonema bourrellyi FEM_GT703</name>
    <dbReference type="NCBI Taxonomy" id="2040638"/>
    <lineage>
        <taxon>Bacteria</taxon>
        <taxon>Bacillati</taxon>
        <taxon>Cyanobacteriota</taxon>
        <taxon>Cyanophyceae</taxon>
        <taxon>Oscillatoriophycideae</taxon>
        <taxon>Oscillatoriales</taxon>
        <taxon>Microcoleaceae</taxon>
        <taxon>Tychonema</taxon>
    </lineage>
</organism>
<dbReference type="Proteomes" id="UP000226442">
    <property type="component" value="Unassembled WGS sequence"/>
</dbReference>
<sequence>MLTAVVIINLLISLVCFYIAARVWKVQRIIERFETRIIAINRCTSNVLIKSPNFLAKRQQAARQLRRNYLELELQLQQVQQLLGLLGLGRRFWRSRDRPLR</sequence>
<keyword evidence="1" id="KW-0175">Coiled coil</keyword>
<dbReference type="RefSeq" id="WP_096831087.1">
    <property type="nucleotide sequence ID" value="NZ_NXIB02000037.1"/>
</dbReference>
<feature type="transmembrane region" description="Helical" evidence="2">
    <location>
        <begin position="6"/>
        <end position="24"/>
    </location>
</feature>
<accession>A0A2G4F2A4</accession>
<dbReference type="OrthoDB" id="574103at2"/>
<name>A0A2G4F2A4_9CYAN</name>
<dbReference type="EMBL" id="NXIB02000037">
    <property type="protein sequence ID" value="PHX55891.1"/>
    <property type="molecule type" value="Genomic_DNA"/>
</dbReference>
<feature type="coiled-coil region" evidence="1">
    <location>
        <begin position="55"/>
        <end position="82"/>
    </location>
</feature>
<dbReference type="AlphaFoldDB" id="A0A2G4F2A4"/>
<evidence type="ECO:0000256" key="1">
    <source>
        <dbReference type="SAM" id="Coils"/>
    </source>
</evidence>
<keyword evidence="2" id="KW-0472">Membrane</keyword>
<keyword evidence="2" id="KW-1133">Transmembrane helix</keyword>
<protein>
    <submittedName>
        <fullName evidence="3">Uncharacterized protein</fullName>
    </submittedName>
</protein>
<gene>
    <name evidence="3" type="ORF">CP500_008325</name>
</gene>